<feature type="transmembrane region" description="Helical" evidence="7">
    <location>
        <begin position="20"/>
        <end position="37"/>
    </location>
</feature>
<dbReference type="InterPro" id="IPR000917">
    <property type="entry name" value="Sulfatase_N"/>
</dbReference>
<dbReference type="SUPFAM" id="SSF53649">
    <property type="entry name" value="Alkaline phosphatase-like"/>
    <property type="match status" value="1"/>
</dbReference>
<keyword evidence="5 7" id="KW-1133">Transmembrane helix</keyword>
<keyword evidence="10" id="KW-1185">Reference proteome</keyword>
<feature type="transmembrane region" description="Helical" evidence="7">
    <location>
        <begin position="76"/>
        <end position="98"/>
    </location>
</feature>
<comment type="caution">
    <text evidence="9">The sequence shown here is derived from an EMBL/GenBank/DDBJ whole genome shotgun (WGS) entry which is preliminary data.</text>
</comment>
<dbReference type="PANTHER" id="PTHR30443:SF0">
    <property type="entry name" value="PHOSPHOETHANOLAMINE TRANSFERASE EPTA"/>
    <property type="match status" value="1"/>
</dbReference>
<dbReference type="Proteomes" id="UP001470230">
    <property type="component" value="Unassembled WGS sequence"/>
</dbReference>
<evidence type="ECO:0000256" key="7">
    <source>
        <dbReference type="SAM" id="Phobius"/>
    </source>
</evidence>
<evidence type="ECO:0000256" key="2">
    <source>
        <dbReference type="ARBA" id="ARBA00022475"/>
    </source>
</evidence>
<keyword evidence="2" id="KW-1003">Cell membrane</keyword>
<dbReference type="PANTHER" id="PTHR30443">
    <property type="entry name" value="INNER MEMBRANE PROTEIN"/>
    <property type="match status" value="1"/>
</dbReference>
<protein>
    <recommendedName>
        <fullName evidence="8">Sulfatase N-terminal domain-containing protein</fullName>
    </recommendedName>
</protein>
<evidence type="ECO:0000256" key="1">
    <source>
        <dbReference type="ARBA" id="ARBA00004651"/>
    </source>
</evidence>
<evidence type="ECO:0000256" key="5">
    <source>
        <dbReference type="ARBA" id="ARBA00022989"/>
    </source>
</evidence>
<evidence type="ECO:0000256" key="6">
    <source>
        <dbReference type="ARBA" id="ARBA00023136"/>
    </source>
</evidence>
<dbReference type="CDD" id="cd16017">
    <property type="entry name" value="LptA"/>
    <property type="match status" value="1"/>
</dbReference>
<evidence type="ECO:0000313" key="9">
    <source>
        <dbReference type="EMBL" id="KAK8880810.1"/>
    </source>
</evidence>
<evidence type="ECO:0000259" key="8">
    <source>
        <dbReference type="Pfam" id="PF00884"/>
    </source>
</evidence>
<feature type="transmembrane region" description="Helical" evidence="7">
    <location>
        <begin position="158"/>
        <end position="175"/>
    </location>
</feature>
<evidence type="ECO:0000256" key="4">
    <source>
        <dbReference type="ARBA" id="ARBA00022692"/>
    </source>
</evidence>
<evidence type="ECO:0000313" key="10">
    <source>
        <dbReference type="Proteomes" id="UP001470230"/>
    </source>
</evidence>
<organism evidence="9 10">
    <name type="scientific">Tritrichomonas musculus</name>
    <dbReference type="NCBI Taxonomy" id="1915356"/>
    <lineage>
        <taxon>Eukaryota</taxon>
        <taxon>Metamonada</taxon>
        <taxon>Parabasalia</taxon>
        <taxon>Tritrichomonadida</taxon>
        <taxon>Tritrichomonadidae</taxon>
        <taxon>Tritrichomonas</taxon>
    </lineage>
</organism>
<evidence type="ECO:0000256" key="3">
    <source>
        <dbReference type="ARBA" id="ARBA00022679"/>
    </source>
</evidence>
<dbReference type="Pfam" id="PF00884">
    <property type="entry name" value="Sulfatase"/>
    <property type="match status" value="1"/>
</dbReference>
<proteinExistence type="predicted"/>
<dbReference type="Gene3D" id="3.40.720.10">
    <property type="entry name" value="Alkaline Phosphatase, subunit A"/>
    <property type="match status" value="1"/>
</dbReference>
<keyword evidence="4 7" id="KW-0812">Transmembrane</keyword>
<accession>A0ABR2JPV9</accession>
<keyword evidence="6 7" id="KW-0472">Membrane</keyword>
<dbReference type="InterPro" id="IPR058130">
    <property type="entry name" value="PEA_transf_C"/>
</dbReference>
<comment type="subcellular location">
    <subcellularLocation>
        <location evidence="1">Cell membrane</location>
        <topology evidence="1">Multi-pass membrane protein</topology>
    </subcellularLocation>
</comment>
<name>A0ABR2JPV9_9EUKA</name>
<feature type="transmembrane region" description="Helical" evidence="7">
    <location>
        <begin position="118"/>
        <end position="138"/>
    </location>
</feature>
<dbReference type="InterPro" id="IPR040423">
    <property type="entry name" value="PEA_transferase"/>
</dbReference>
<gene>
    <name evidence="9" type="ORF">M9Y10_003500</name>
</gene>
<dbReference type="EMBL" id="JAPFFF010000010">
    <property type="protein sequence ID" value="KAK8880810.1"/>
    <property type="molecule type" value="Genomic_DNA"/>
</dbReference>
<dbReference type="InterPro" id="IPR017850">
    <property type="entry name" value="Alkaline_phosphatase_core_sf"/>
</dbReference>
<feature type="domain" description="Sulfatase N-terminal" evidence="8">
    <location>
        <begin position="232"/>
        <end position="517"/>
    </location>
</feature>
<keyword evidence="3" id="KW-0808">Transferase</keyword>
<reference evidence="9 10" key="1">
    <citation type="submission" date="2024-04" db="EMBL/GenBank/DDBJ databases">
        <title>Tritrichomonas musculus Genome.</title>
        <authorList>
            <person name="Alves-Ferreira E."/>
            <person name="Grigg M."/>
            <person name="Lorenzi H."/>
            <person name="Galac M."/>
        </authorList>
    </citation>
    <scope>NUCLEOTIDE SEQUENCE [LARGE SCALE GENOMIC DNA]</scope>
    <source>
        <strain evidence="9 10">EAF2021</strain>
    </source>
</reference>
<sequence length="573" mass="65865">MIVSSIETYINQIFTNTRQLFILFLIANILPNFALVCTEPINIFGKLCSIIFTTGFHMIILSIPNNAATFILFSPIYIFFHGMQLVLLYVFGEAAIAVDMFLNLATTNASEAGELLDNIWPIISIVLIIYVPTILIALFTWKNKYNTPATMKKNVKKIGFGLIILSFIISYFAYNTNTRNFSYHEEVYPINIFYNLGFAINKYYKSKKYPIHSKDFKFNTMKSANATNREIYVLVVGEASRADNWQLYGYDRKTNPQLSQNQGIIKFDDVLTQSITTHKSVPLILTSASAEDYSVIYSHKSIITAFKEAGFKTAFYSNQIPDGSFLDFYASEADSHENIRHSEVGGYITINNFDEFMLPLLQSFINTAAGNLFIVLHTYGSHFNYRERYPSNFSLFMPDDACKIRNENRQMLLNAYDNTVAYTDDFLSKVISILDRTKATTALFYSSDHGEDLLDDNRKRFLHSSPSPTYYQLKIPLFMWFSEKYKDAFPSKVKNAANNHGVPITTNTVFHTVLDMASLNTTDFDPRLSLVNSELRKQHRMFLNDHDQPVFFYNSGIKYQDKEMIEKMNIDCY</sequence>